<proteinExistence type="predicted"/>
<accession>A0A1M5GLC5</accession>
<protein>
    <submittedName>
        <fullName evidence="1">Uncharacterized protein</fullName>
    </submittedName>
</protein>
<evidence type="ECO:0000313" key="1">
    <source>
        <dbReference type="EMBL" id="SHG04545.1"/>
    </source>
</evidence>
<reference evidence="1 2" key="1">
    <citation type="submission" date="2016-11" db="EMBL/GenBank/DDBJ databases">
        <authorList>
            <person name="Jaros S."/>
            <person name="Januszkiewicz K."/>
            <person name="Wedrychowicz H."/>
        </authorList>
    </citation>
    <scope>NUCLEOTIDE SEQUENCE [LARGE SCALE GENOMIC DNA]</scope>
    <source>
        <strain evidence="1 2">DSM 26910</strain>
    </source>
</reference>
<gene>
    <name evidence="1" type="ORF">SAMN05444274_1263</name>
</gene>
<keyword evidence="2" id="KW-1185">Reference proteome</keyword>
<organism evidence="1 2">
    <name type="scientific">Mariniphaga anaerophila</name>
    <dbReference type="NCBI Taxonomy" id="1484053"/>
    <lineage>
        <taxon>Bacteria</taxon>
        <taxon>Pseudomonadati</taxon>
        <taxon>Bacteroidota</taxon>
        <taxon>Bacteroidia</taxon>
        <taxon>Marinilabiliales</taxon>
        <taxon>Prolixibacteraceae</taxon>
        <taxon>Mariniphaga</taxon>
    </lineage>
</organism>
<sequence>MAGDVVNIKFCIPLKLHSGLTGKYHAICHYSYNLPLGFILKKTTDNTLTQNDR</sequence>
<dbReference type="AlphaFoldDB" id="A0A1M5GLC5"/>
<name>A0A1M5GLC5_9BACT</name>
<evidence type="ECO:0000313" key="2">
    <source>
        <dbReference type="Proteomes" id="UP000184164"/>
    </source>
</evidence>
<dbReference type="Proteomes" id="UP000184164">
    <property type="component" value="Unassembled WGS sequence"/>
</dbReference>
<dbReference type="EMBL" id="FQUM01000026">
    <property type="protein sequence ID" value="SHG04545.1"/>
    <property type="molecule type" value="Genomic_DNA"/>
</dbReference>